<protein>
    <submittedName>
        <fullName evidence="2">Uncharacterized protein</fullName>
    </submittedName>
</protein>
<feature type="compositionally biased region" description="Polar residues" evidence="1">
    <location>
        <begin position="315"/>
        <end position="324"/>
    </location>
</feature>
<keyword evidence="3" id="KW-1185">Reference proteome</keyword>
<reference evidence="2" key="2">
    <citation type="submission" date="2023-06" db="EMBL/GenBank/DDBJ databases">
        <authorList>
            <person name="Ma L."/>
            <person name="Liu K.-W."/>
            <person name="Li Z."/>
            <person name="Hsiao Y.-Y."/>
            <person name="Qi Y."/>
            <person name="Fu T."/>
            <person name="Tang G."/>
            <person name="Zhang D."/>
            <person name="Sun W.-H."/>
            <person name="Liu D.-K."/>
            <person name="Li Y."/>
            <person name="Chen G.-Z."/>
            <person name="Liu X.-D."/>
            <person name="Liao X.-Y."/>
            <person name="Jiang Y.-T."/>
            <person name="Yu X."/>
            <person name="Hao Y."/>
            <person name="Huang J."/>
            <person name="Zhao X.-W."/>
            <person name="Ke S."/>
            <person name="Chen Y.-Y."/>
            <person name="Wu W.-L."/>
            <person name="Hsu J.-L."/>
            <person name="Lin Y.-F."/>
            <person name="Huang M.-D."/>
            <person name="Li C.-Y."/>
            <person name="Huang L."/>
            <person name="Wang Z.-W."/>
            <person name="Zhao X."/>
            <person name="Zhong W.-Y."/>
            <person name="Peng D.-H."/>
            <person name="Ahmad S."/>
            <person name="Lan S."/>
            <person name="Zhang J.-S."/>
            <person name="Tsai W.-C."/>
            <person name="Van De Peer Y."/>
            <person name="Liu Z.-J."/>
        </authorList>
    </citation>
    <scope>NUCLEOTIDE SEQUENCE</scope>
    <source>
        <strain evidence="2">CP</strain>
        <tissue evidence="2">Leaves</tissue>
    </source>
</reference>
<comment type="caution">
    <text evidence="2">The sequence shown here is derived from an EMBL/GenBank/DDBJ whole genome shotgun (WGS) entry which is preliminary data.</text>
</comment>
<evidence type="ECO:0000313" key="2">
    <source>
        <dbReference type="EMBL" id="KAK1298155.1"/>
    </source>
</evidence>
<accession>A0AAV9DB24</accession>
<evidence type="ECO:0000313" key="3">
    <source>
        <dbReference type="Proteomes" id="UP001180020"/>
    </source>
</evidence>
<dbReference type="EMBL" id="JAUJYO010000014">
    <property type="protein sequence ID" value="KAK1298155.1"/>
    <property type="molecule type" value="Genomic_DNA"/>
</dbReference>
<gene>
    <name evidence="2" type="ORF">QJS10_CPB14g00269</name>
</gene>
<evidence type="ECO:0000256" key="1">
    <source>
        <dbReference type="SAM" id="MobiDB-lite"/>
    </source>
</evidence>
<dbReference type="AlphaFoldDB" id="A0AAV9DB24"/>
<sequence length="384" mass="44308">MTSSTAPLLLRPLLCGRDVDRSAMIAGTSSLPQDLPTACLSEEKRWNEEEECLPLSLLMLARRRRSHRHHRTRPSDVLCLRQDIPLLPSHRPDQPLKLDVEPAAPSMIIRTRPRLRSAAPVIITPTSRTSPDLDWRGRGRTLLSPNDDVFPFWQQSSQYARYAADDYSEDDSDRDMDTSSIKSSSTLDNVDEWKWKLNMLLRNNNEQELVSRERKERRDYEQLAALATRMGLYSKQYSRVVVFSKVPLPNYRSDLDDKRPQREVSVPIDLQREVGDLLDEYLAQKRRNRGDFQNMSISRSSSNGSMGIDDGLFEQSESNTSPNPTMERIMRRRSLHLLDQQRAWQESSEGQKMQKFRKSLPSYKERDALLRAISHNQALVGLSL</sequence>
<feature type="compositionally biased region" description="Low complexity" evidence="1">
    <location>
        <begin position="294"/>
        <end position="308"/>
    </location>
</feature>
<organism evidence="2 3">
    <name type="scientific">Acorus calamus</name>
    <name type="common">Sweet flag</name>
    <dbReference type="NCBI Taxonomy" id="4465"/>
    <lineage>
        <taxon>Eukaryota</taxon>
        <taxon>Viridiplantae</taxon>
        <taxon>Streptophyta</taxon>
        <taxon>Embryophyta</taxon>
        <taxon>Tracheophyta</taxon>
        <taxon>Spermatophyta</taxon>
        <taxon>Magnoliopsida</taxon>
        <taxon>Liliopsida</taxon>
        <taxon>Acoraceae</taxon>
        <taxon>Acorus</taxon>
    </lineage>
</organism>
<proteinExistence type="predicted"/>
<name>A0AAV9DB24_ACOCL</name>
<reference evidence="2" key="1">
    <citation type="journal article" date="2023" name="Nat. Commun.">
        <title>Diploid and tetraploid genomes of Acorus and the evolution of monocots.</title>
        <authorList>
            <person name="Ma L."/>
            <person name="Liu K.W."/>
            <person name="Li Z."/>
            <person name="Hsiao Y.Y."/>
            <person name="Qi Y."/>
            <person name="Fu T."/>
            <person name="Tang G.D."/>
            <person name="Zhang D."/>
            <person name="Sun W.H."/>
            <person name="Liu D.K."/>
            <person name="Li Y."/>
            <person name="Chen G.Z."/>
            <person name="Liu X.D."/>
            <person name="Liao X.Y."/>
            <person name="Jiang Y.T."/>
            <person name="Yu X."/>
            <person name="Hao Y."/>
            <person name="Huang J."/>
            <person name="Zhao X.W."/>
            <person name="Ke S."/>
            <person name="Chen Y.Y."/>
            <person name="Wu W.L."/>
            <person name="Hsu J.L."/>
            <person name="Lin Y.F."/>
            <person name="Huang M.D."/>
            <person name="Li C.Y."/>
            <person name="Huang L."/>
            <person name="Wang Z.W."/>
            <person name="Zhao X."/>
            <person name="Zhong W.Y."/>
            <person name="Peng D.H."/>
            <person name="Ahmad S."/>
            <person name="Lan S."/>
            <person name="Zhang J.S."/>
            <person name="Tsai W.C."/>
            <person name="Van de Peer Y."/>
            <person name="Liu Z.J."/>
        </authorList>
    </citation>
    <scope>NUCLEOTIDE SEQUENCE</scope>
    <source>
        <strain evidence="2">CP</strain>
    </source>
</reference>
<dbReference type="Proteomes" id="UP001180020">
    <property type="component" value="Unassembled WGS sequence"/>
</dbReference>
<feature type="region of interest" description="Disordered" evidence="1">
    <location>
        <begin position="294"/>
        <end position="325"/>
    </location>
</feature>